<dbReference type="EMBL" id="FNQR01000008">
    <property type="protein sequence ID" value="SEA81113.1"/>
    <property type="molecule type" value="Genomic_DNA"/>
</dbReference>
<dbReference type="PANTHER" id="PTHR22893:SF55">
    <property type="entry name" value="OXIDOREDUCTASE-RELATED"/>
    <property type="match status" value="1"/>
</dbReference>
<dbReference type="InterPro" id="IPR001155">
    <property type="entry name" value="OxRdtase_FMN_N"/>
</dbReference>
<name>A0A1H4E7V6_9BACI</name>
<evidence type="ECO:0000259" key="1">
    <source>
        <dbReference type="Pfam" id="PF00724"/>
    </source>
</evidence>
<dbReference type="GO" id="GO:0010181">
    <property type="term" value="F:FMN binding"/>
    <property type="evidence" value="ECO:0007669"/>
    <property type="project" value="InterPro"/>
</dbReference>
<dbReference type="GO" id="GO:0005829">
    <property type="term" value="C:cytosol"/>
    <property type="evidence" value="ECO:0007669"/>
    <property type="project" value="TreeGrafter"/>
</dbReference>
<evidence type="ECO:0000313" key="2">
    <source>
        <dbReference type="EMBL" id="SEA81113.1"/>
    </source>
</evidence>
<dbReference type="InterPro" id="IPR045247">
    <property type="entry name" value="Oye-like"/>
</dbReference>
<dbReference type="Pfam" id="PF00724">
    <property type="entry name" value="Oxidored_FMN"/>
    <property type="match status" value="1"/>
</dbReference>
<sequence>MSHTNITTEAIIRPFISEKLNLPNRTVMAPMTRGFSPGRVPGEDVAAYYRRRAENEVGLIVTEGTGINHPASVSGASIPVFYGEAALNGWAQVVKEVHEAGGKSCLSFGTSE</sequence>
<evidence type="ECO:0000313" key="3">
    <source>
        <dbReference type="Proteomes" id="UP000198584"/>
    </source>
</evidence>
<dbReference type="InterPro" id="IPR013785">
    <property type="entry name" value="Aldolase_TIM"/>
</dbReference>
<protein>
    <submittedName>
        <fullName evidence="2">NADH:flavin oxidoreductase / NADH oxidase family protein</fullName>
    </submittedName>
</protein>
<dbReference type="Gene3D" id="3.20.20.70">
    <property type="entry name" value="Aldolase class I"/>
    <property type="match status" value="1"/>
</dbReference>
<gene>
    <name evidence="2" type="ORF">SAMN05421743_108176</name>
</gene>
<feature type="domain" description="NADH:flavin oxidoreductase/NADH oxidase N-terminal" evidence="1">
    <location>
        <begin position="14"/>
        <end position="106"/>
    </location>
</feature>
<organism evidence="2 3">
    <name type="scientific">Thalassobacillus cyri</name>
    <dbReference type="NCBI Taxonomy" id="571932"/>
    <lineage>
        <taxon>Bacteria</taxon>
        <taxon>Bacillati</taxon>
        <taxon>Bacillota</taxon>
        <taxon>Bacilli</taxon>
        <taxon>Bacillales</taxon>
        <taxon>Bacillaceae</taxon>
        <taxon>Thalassobacillus</taxon>
    </lineage>
</organism>
<accession>A0A1H4E7V6</accession>
<dbReference type="PANTHER" id="PTHR22893">
    <property type="entry name" value="NADH OXIDOREDUCTASE-RELATED"/>
    <property type="match status" value="1"/>
</dbReference>
<dbReference type="AlphaFoldDB" id="A0A1H4E7V6"/>
<dbReference type="GO" id="GO:0016491">
    <property type="term" value="F:oxidoreductase activity"/>
    <property type="evidence" value="ECO:0007669"/>
    <property type="project" value="InterPro"/>
</dbReference>
<dbReference type="STRING" id="571932.SAMN05421743_108176"/>
<dbReference type="SUPFAM" id="SSF51395">
    <property type="entry name" value="FMN-linked oxidoreductases"/>
    <property type="match status" value="1"/>
</dbReference>
<reference evidence="2 3" key="1">
    <citation type="submission" date="2016-10" db="EMBL/GenBank/DDBJ databases">
        <authorList>
            <person name="de Groot N.N."/>
        </authorList>
    </citation>
    <scope>NUCLEOTIDE SEQUENCE [LARGE SCALE GENOMIC DNA]</scope>
    <source>
        <strain evidence="2 3">CCM7597</strain>
    </source>
</reference>
<keyword evidence="3" id="KW-1185">Reference proteome</keyword>
<proteinExistence type="predicted"/>
<dbReference type="Proteomes" id="UP000198584">
    <property type="component" value="Unassembled WGS sequence"/>
</dbReference>